<dbReference type="AlphaFoldDB" id="A0AA40C1R2"/>
<name>A0AA40C1R2_9PEZI</name>
<gene>
    <name evidence="1" type="ORF">B0T17DRAFT_295743</name>
</gene>
<dbReference type="Proteomes" id="UP001174934">
    <property type="component" value="Unassembled WGS sequence"/>
</dbReference>
<comment type="caution">
    <text evidence="1">The sequence shown here is derived from an EMBL/GenBank/DDBJ whole genome shotgun (WGS) entry which is preliminary data.</text>
</comment>
<evidence type="ECO:0000313" key="2">
    <source>
        <dbReference type="Proteomes" id="UP001174934"/>
    </source>
</evidence>
<accession>A0AA40C1R2</accession>
<dbReference type="EMBL" id="JAULSR010000004">
    <property type="protein sequence ID" value="KAK0621574.1"/>
    <property type="molecule type" value="Genomic_DNA"/>
</dbReference>
<reference evidence="1" key="1">
    <citation type="submission" date="2023-06" db="EMBL/GenBank/DDBJ databases">
        <title>Genome-scale phylogeny and comparative genomics of the fungal order Sordariales.</title>
        <authorList>
            <consortium name="Lawrence Berkeley National Laboratory"/>
            <person name="Hensen N."/>
            <person name="Bonometti L."/>
            <person name="Westerberg I."/>
            <person name="Brannstrom I.O."/>
            <person name="Guillou S."/>
            <person name="Cros-Aarteil S."/>
            <person name="Calhoun S."/>
            <person name="Haridas S."/>
            <person name="Kuo A."/>
            <person name="Mondo S."/>
            <person name="Pangilinan J."/>
            <person name="Riley R."/>
            <person name="LaButti K."/>
            <person name="Andreopoulos B."/>
            <person name="Lipzen A."/>
            <person name="Chen C."/>
            <person name="Yanf M."/>
            <person name="Daum C."/>
            <person name="Ng V."/>
            <person name="Clum A."/>
            <person name="Steindorff A."/>
            <person name="Ohm R."/>
            <person name="Martin F."/>
            <person name="Silar P."/>
            <person name="Natvig D."/>
            <person name="Lalanne C."/>
            <person name="Gautier V."/>
            <person name="Ament-velasquez S.L."/>
            <person name="Kruys A."/>
            <person name="Hutchinson M.I."/>
            <person name="Powell A.J."/>
            <person name="Barry K."/>
            <person name="Miller A.N."/>
            <person name="Grigoriev I.V."/>
            <person name="Debuchy R."/>
            <person name="Gladieux P."/>
            <person name="Thoren M.H."/>
            <person name="Johannesson H."/>
        </authorList>
    </citation>
    <scope>NUCLEOTIDE SEQUENCE</scope>
    <source>
        <strain evidence="1">SMH3391-2</strain>
    </source>
</reference>
<proteinExistence type="predicted"/>
<sequence length="134" mass="15051">MLSFSVLSVMSLPHRVTPSNILMCAPSAISILHKNTIREACTASSRRRIRYFPCWITGTAEACDVDSRAKRASRQYAVGISPWFYMTMAPSSMSCLIILDKLGMDIHFLLLAAFSCRISFPLYQVQQLFSYSAL</sequence>
<protein>
    <submittedName>
        <fullName evidence="1">Uncharacterized protein</fullName>
    </submittedName>
</protein>
<organism evidence="1 2">
    <name type="scientific">Bombardia bombarda</name>
    <dbReference type="NCBI Taxonomy" id="252184"/>
    <lineage>
        <taxon>Eukaryota</taxon>
        <taxon>Fungi</taxon>
        <taxon>Dikarya</taxon>
        <taxon>Ascomycota</taxon>
        <taxon>Pezizomycotina</taxon>
        <taxon>Sordariomycetes</taxon>
        <taxon>Sordariomycetidae</taxon>
        <taxon>Sordariales</taxon>
        <taxon>Lasiosphaeriaceae</taxon>
        <taxon>Bombardia</taxon>
    </lineage>
</organism>
<keyword evidence="2" id="KW-1185">Reference proteome</keyword>
<evidence type="ECO:0000313" key="1">
    <source>
        <dbReference type="EMBL" id="KAK0621574.1"/>
    </source>
</evidence>